<dbReference type="PANTHER" id="PTHR43415">
    <property type="entry name" value="SPERMIDINE N(1)-ACETYLTRANSFERASE"/>
    <property type="match status" value="1"/>
</dbReference>
<name>A0A5M3MS58_CONPW</name>
<dbReference type="GeneID" id="19205334"/>
<dbReference type="RefSeq" id="XP_007768739.1">
    <property type="nucleotide sequence ID" value="XM_007770549.1"/>
</dbReference>
<dbReference type="GO" id="GO:0016747">
    <property type="term" value="F:acyltransferase activity, transferring groups other than amino-acyl groups"/>
    <property type="evidence" value="ECO:0007669"/>
    <property type="project" value="InterPro"/>
</dbReference>
<keyword evidence="2" id="KW-0012">Acyltransferase</keyword>
<evidence type="ECO:0000313" key="3">
    <source>
        <dbReference type="Proteomes" id="UP000053558"/>
    </source>
</evidence>
<dbReference type="Pfam" id="PF13302">
    <property type="entry name" value="Acetyltransf_3"/>
    <property type="match status" value="1"/>
</dbReference>
<dbReference type="KEGG" id="cput:CONPUDRAFT_165540"/>
<sequence length="191" mass="21732">MPFQTERLTLRAYNGDADLDNLLRLYDDALVQPSILLAPLKPLSPAYKEKLQKDMDNITFGAVIALTSTGEFIGQSVLNIPEPKNRDASVGICLLPEFWSRGYGTEAMLFTVDHAFRWYGLHRVSLTVWAVNERAVGVYKRLGFVIEGRKREAIWMDTKWVDILSMGVLRSEWAALHWGEQAQSLRPIEHV</sequence>
<gene>
    <name evidence="2" type="ORF">CONPUDRAFT_165540</name>
</gene>
<dbReference type="CDD" id="cd04301">
    <property type="entry name" value="NAT_SF"/>
    <property type="match status" value="1"/>
</dbReference>
<comment type="caution">
    <text evidence="2">The sequence shown here is derived from an EMBL/GenBank/DDBJ whole genome shotgun (WGS) entry which is preliminary data.</text>
</comment>
<dbReference type="OrthoDB" id="630895at2759"/>
<keyword evidence="3" id="KW-1185">Reference proteome</keyword>
<protein>
    <submittedName>
        <fullName evidence="2">Acyl-CoA N-acyltransferase</fullName>
    </submittedName>
</protein>
<keyword evidence="2" id="KW-0808">Transferase</keyword>
<proteinExistence type="predicted"/>
<dbReference type="InterPro" id="IPR016181">
    <property type="entry name" value="Acyl_CoA_acyltransferase"/>
</dbReference>
<dbReference type="Gene3D" id="3.40.630.30">
    <property type="match status" value="1"/>
</dbReference>
<dbReference type="PANTHER" id="PTHR43415:SF3">
    <property type="entry name" value="GNAT-FAMILY ACETYLTRANSFERASE"/>
    <property type="match status" value="1"/>
</dbReference>
<feature type="domain" description="N-acetyltransferase" evidence="1">
    <location>
        <begin position="8"/>
        <end position="167"/>
    </location>
</feature>
<dbReference type="Proteomes" id="UP000053558">
    <property type="component" value="Unassembled WGS sequence"/>
</dbReference>
<dbReference type="SUPFAM" id="SSF55729">
    <property type="entry name" value="Acyl-CoA N-acyltransferases (Nat)"/>
    <property type="match status" value="1"/>
</dbReference>
<evidence type="ECO:0000259" key="1">
    <source>
        <dbReference type="PROSITE" id="PS51186"/>
    </source>
</evidence>
<dbReference type="PROSITE" id="PS51186">
    <property type="entry name" value="GNAT"/>
    <property type="match status" value="1"/>
</dbReference>
<evidence type="ECO:0000313" key="2">
    <source>
        <dbReference type="EMBL" id="EIW81381.1"/>
    </source>
</evidence>
<dbReference type="AlphaFoldDB" id="A0A5M3MS58"/>
<dbReference type="OMA" id="HEWDPIN"/>
<organism evidence="2 3">
    <name type="scientific">Coniophora puteana (strain RWD-64-598)</name>
    <name type="common">Brown rot fungus</name>
    <dbReference type="NCBI Taxonomy" id="741705"/>
    <lineage>
        <taxon>Eukaryota</taxon>
        <taxon>Fungi</taxon>
        <taxon>Dikarya</taxon>
        <taxon>Basidiomycota</taxon>
        <taxon>Agaricomycotina</taxon>
        <taxon>Agaricomycetes</taxon>
        <taxon>Agaricomycetidae</taxon>
        <taxon>Boletales</taxon>
        <taxon>Coniophorineae</taxon>
        <taxon>Coniophoraceae</taxon>
        <taxon>Coniophora</taxon>
    </lineage>
</organism>
<accession>A0A5M3MS58</accession>
<reference evidence="3" key="1">
    <citation type="journal article" date="2012" name="Science">
        <title>The Paleozoic origin of enzymatic lignin decomposition reconstructed from 31 fungal genomes.</title>
        <authorList>
            <person name="Floudas D."/>
            <person name="Binder M."/>
            <person name="Riley R."/>
            <person name="Barry K."/>
            <person name="Blanchette R.A."/>
            <person name="Henrissat B."/>
            <person name="Martinez A.T."/>
            <person name="Otillar R."/>
            <person name="Spatafora J.W."/>
            <person name="Yadav J.S."/>
            <person name="Aerts A."/>
            <person name="Benoit I."/>
            <person name="Boyd A."/>
            <person name="Carlson A."/>
            <person name="Copeland A."/>
            <person name="Coutinho P.M."/>
            <person name="de Vries R.P."/>
            <person name="Ferreira P."/>
            <person name="Findley K."/>
            <person name="Foster B."/>
            <person name="Gaskell J."/>
            <person name="Glotzer D."/>
            <person name="Gorecki P."/>
            <person name="Heitman J."/>
            <person name="Hesse C."/>
            <person name="Hori C."/>
            <person name="Igarashi K."/>
            <person name="Jurgens J.A."/>
            <person name="Kallen N."/>
            <person name="Kersten P."/>
            <person name="Kohler A."/>
            <person name="Kuees U."/>
            <person name="Kumar T.K.A."/>
            <person name="Kuo A."/>
            <person name="LaButti K."/>
            <person name="Larrondo L.F."/>
            <person name="Lindquist E."/>
            <person name="Ling A."/>
            <person name="Lombard V."/>
            <person name="Lucas S."/>
            <person name="Lundell T."/>
            <person name="Martin R."/>
            <person name="McLaughlin D.J."/>
            <person name="Morgenstern I."/>
            <person name="Morin E."/>
            <person name="Murat C."/>
            <person name="Nagy L.G."/>
            <person name="Nolan M."/>
            <person name="Ohm R.A."/>
            <person name="Patyshakuliyeva A."/>
            <person name="Rokas A."/>
            <person name="Ruiz-Duenas F.J."/>
            <person name="Sabat G."/>
            <person name="Salamov A."/>
            <person name="Samejima M."/>
            <person name="Schmutz J."/>
            <person name="Slot J.C."/>
            <person name="St John F."/>
            <person name="Stenlid J."/>
            <person name="Sun H."/>
            <person name="Sun S."/>
            <person name="Syed K."/>
            <person name="Tsang A."/>
            <person name="Wiebenga A."/>
            <person name="Young D."/>
            <person name="Pisabarro A."/>
            <person name="Eastwood D.C."/>
            <person name="Martin F."/>
            <person name="Cullen D."/>
            <person name="Grigoriev I.V."/>
            <person name="Hibbett D.S."/>
        </authorList>
    </citation>
    <scope>NUCLEOTIDE SEQUENCE [LARGE SCALE GENOMIC DNA]</scope>
    <source>
        <strain evidence="3">RWD-64-598 SS2</strain>
    </source>
</reference>
<dbReference type="InterPro" id="IPR000182">
    <property type="entry name" value="GNAT_dom"/>
</dbReference>
<dbReference type="EMBL" id="JH711578">
    <property type="protein sequence ID" value="EIW81381.1"/>
    <property type="molecule type" value="Genomic_DNA"/>
</dbReference>